<sequence length="398" mass="46690">MFSEIFLFFTNLFVKFCKVIESSFSAFSPDFVKRTVISVLEKNGIGINGDKPSDIKVKDERFYKRVFAYGALGLGEAYMDGWWECDKLDEFGSRVFASSLFRYSLSFKLYHFLSFKLLNLQTKFKATEVTEKHYNIGNDLFQAFLDPTLNYSCGYWRNASDLNQAQIDKMDLIARKLKLEPGMRVLDIGCGWGSLCKYLAEKYKVSVVGCNISTEQIKFAREHCKDLDVEIREIDYRDLNDKFDRIVSVGMFEHVGEKNYSAYFQVANRCLTDDGIFLLHTIGVNHPDQPLVDPWADKYIFPNGVLPYYRNITKYTEGLFIIEDWHNFGYDYSLTLLAWYENFEKAWPTLRAKYGDDFYRMWKYYLLMASSGFRSRRFNLWQIVFSKHGLQGGYRSER</sequence>
<protein>
    <submittedName>
        <fullName evidence="7">Cyclopropane-fatty-acyl-phospholipid synthase-like protein</fullName>
    </submittedName>
</protein>
<keyword evidence="3" id="KW-0808">Transferase</keyword>
<dbReference type="InterPro" id="IPR020803">
    <property type="entry name" value="MeTfrase_dom"/>
</dbReference>
<comment type="similarity">
    <text evidence="1">Belongs to the CFA/CMAS family.</text>
</comment>
<evidence type="ECO:0000259" key="6">
    <source>
        <dbReference type="SMART" id="SM00828"/>
    </source>
</evidence>
<keyword evidence="2" id="KW-0489">Methyltransferase</keyword>
<evidence type="ECO:0000313" key="8">
    <source>
        <dbReference type="Proteomes" id="UP000285301"/>
    </source>
</evidence>
<accession>A0A443QAI5</accession>
<keyword evidence="8" id="KW-1185">Reference proteome</keyword>
<dbReference type="Pfam" id="PF02353">
    <property type="entry name" value="CMAS"/>
    <property type="match status" value="1"/>
</dbReference>
<dbReference type="STRING" id="1965070.A0A443QAI5"/>
<reference evidence="7 8" key="1">
    <citation type="journal article" date="2018" name="Gigascience">
        <title>Genomes of trombidid mites reveal novel predicted allergens and laterally-transferred genes associated with secondary metabolism.</title>
        <authorList>
            <person name="Dong X."/>
            <person name="Chaisiri K."/>
            <person name="Xia D."/>
            <person name="Armstrong S.D."/>
            <person name="Fang Y."/>
            <person name="Donnelly M.J."/>
            <person name="Kadowaki T."/>
            <person name="McGarry J.W."/>
            <person name="Darby A.C."/>
            <person name="Makepeace B.L."/>
        </authorList>
    </citation>
    <scope>NUCLEOTIDE SEQUENCE [LARGE SCALE GENOMIC DNA]</scope>
    <source>
        <strain evidence="7">UoL-WK</strain>
    </source>
</reference>
<dbReference type="SUPFAM" id="SSF53335">
    <property type="entry name" value="S-adenosyl-L-methionine-dependent methyltransferases"/>
    <property type="match status" value="1"/>
</dbReference>
<evidence type="ECO:0000256" key="5">
    <source>
        <dbReference type="ARBA" id="ARBA00023098"/>
    </source>
</evidence>
<dbReference type="OrthoDB" id="8300214at2759"/>
<proteinExistence type="inferred from homology"/>
<gene>
    <name evidence="7" type="ORF">B4U79_16932</name>
</gene>
<dbReference type="SMART" id="SM00828">
    <property type="entry name" value="PKS_MT"/>
    <property type="match status" value="1"/>
</dbReference>
<dbReference type="GO" id="GO:0032259">
    <property type="term" value="P:methylation"/>
    <property type="evidence" value="ECO:0007669"/>
    <property type="project" value="UniProtKB-KW"/>
</dbReference>
<dbReference type="EMBL" id="NCKU01012603">
    <property type="protein sequence ID" value="RWS00036.1"/>
    <property type="molecule type" value="Genomic_DNA"/>
</dbReference>
<evidence type="ECO:0000256" key="2">
    <source>
        <dbReference type="ARBA" id="ARBA00022603"/>
    </source>
</evidence>
<dbReference type="InterPro" id="IPR050723">
    <property type="entry name" value="CFA/CMAS"/>
</dbReference>
<dbReference type="Gene3D" id="3.40.50.150">
    <property type="entry name" value="Vaccinia Virus protein VP39"/>
    <property type="match status" value="1"/>
</dbReference>
<organism evidence="7 8">
    <name type="scientific">Dinothrombium tinctorium</name>
    <dbReference type="NCBI Taxonomy" id="1965070"/>
    <lineage>
        <taxon>Eukaryota</taxon>
        <taxon>Metazoa</taxon>
        <taxon>Ecdysozoa</taxon>
        <taxon>Arthropoda</taxon>
        <taxon>Chelicerata</taxon>
        <taxon>Arachnida</taxon>
        <taxon>Acari</taxon>
        <taxon>Acariformes</taxon>
        <taxon>Trombidiformes</taxon>
        <taxon>Prostigmata</taxon>
        <taxon>Anystina</taxon>
        <taxon>Parasitengona</taxon>
        <taxon>Trombidioidea</taxon>
        <taxon>Trombidiidae</taxon>
        <taxon>Dinothrombium</taxon>
    </lineage>
</organism>
<dbReference type="AlphaFoldDB" id="A0A443QAI5"/>
<dbReference type="InterPro" id="IPR029063">
    <property type="entry name" value="SAM-dependent_MTases_sf"/>
</dbReference>
<dbReference type="CDD" id="cd02440">
    <property type="entry name" value="AdoMet_MTases"/>
    <property type="match status" value="1"/>
</dbReference>
<keyword evidence="4" id="KW-0949">S-adenosyl-L-methionine</keyword>
<evidence type="ECO:0000256" key="4">
    <source>
        <dbReference type="ARBA" id="ARBA00022691"/>
    </source>
</evidence>
<evidence type="ECO:0000256" key="1">
    <source>
        <dbReference type="ARBA" id="ARBA00010815"/>
    </source>
</evidence>
<evidence type="ECO:0000313" key="7">
    <source>
        <dbReference type="EMBL" id="RWS00036.1"/>
    </source>
</evidence>
<dbReference type="InterPro" id="IPR003333">
    <property type="entry name" value="CMAS"/>
</dbReference>
<dbReference type="PANTHER" id="PTHR43667">
    <property type="entry name" value="CYCLOPROPANE-FATTY-ACYL-PHOSPHOLIPID SYNTHASE"/>
    <property type="match status" value="1"/>
</dbReference>
<dbReference type="Proteomes" id="UP000285301">
    <property type="component" value="Unassembled WGS sequence"/>
</dbReference>
<name>A0A443QAI5_9ACAR</name>
<evidence type="ECO:0000256" key="3">
    <source>
        <dbReference type="ARBA" id="ARBA00022679"/>
    </source>
</evidence>
<feature type="domain" description="Polyketide synthase-like methyltransferase" evidence="6">
    <location>
        <begin position="162"/>
        <end position="393"/>
    </location>
</feature>
<dbReference type="NCBIfam" id="NF008686">
    <property type="entry name" value="PRK11705.1"/>
    <property type="match status" value="1"/>
</dbReference>
<comment type="caution">
    <text evidence="7">The sequence shown here is derived from an EMBL/GenBank/DDBJ whole genome shotgun (WGS) entry which is preliminary data.</text>
</comment>
<keyword evidence="5" id="KW-0443">Lipid metabolism</keyword>
<dbReference type="PANTHER" id="PTHR43667:SF1">
    <property type="entry name" value="CYCLOPROPANE-FATTY-ACYL-PHOSPHOLIPID SYNTHASE"/>
    <property type="match status" value="1"/>
</dbReference>
<dbReference type="GO" id="GO:0008610">
    <property type="term" value="P:lipid biosynthetic process"/>
    <property type="evidence" value="ECO:0007669"/>
    <property type="project" value="InterPro"/>
</dbReference>
<dbReference type="GO" id="GO:0008168">
    <property type="term" value="F:methyltransferase activity"/>
    <property type="evidence" value="ECO:0007669"/>
    <property type="project" value="UniProtKB-KW"/>
</dbReference>
<dbReference type="PIRSF" id="PIRSF003085">
    <property type="entry name" value="CMAS"/>
    <property type="match status" value="1"/>
</dbReference>